<evidence type="ECO:0000313" key="1">
    <source>
        <dbReference type="EMBL" id="PWB08213.1"/>
    </source>
</evidence>
<dbReference type="InterPro" id="IPR045607">
    <property type="entry name" value="DUF6452"/>
</dbReference>
<dbReference type="Proteomes" id="UP000244925">
    <property type="component" value="Unassembled WGS sequence"/>
</dbReference>
<proteinExistence type="predicted"/>
<dbReference type="Pfam" id="PF20050">
    <property type="entry name" value="DUF6452"/>
    <property type="match status" value="1"/>
</dbReference>
<organism evidence="1 2">
    <name type="scientific">Paramuribaculum intestinale</name>
    <dbReference type="NCBI Taxonomy" id="2094151"/>
    <lineage>
        <taxon>Bacteria</taxon>
        <taxon>Pseudomonadati</taxon>
        <taxon>Bacteroidota</taxon>
        <taxon>Bacteroidia</taxon>
        <taxon>Bacteroidales</taxon>
        <taxon>Muribaculaceae</taxon>
        <taxon>Paramuribaculum</taxon>
    </lineage>
</organism>
<sequence length="153" mass="17151">MENQSSIPLAGFYSAGTEERVVIDSIKVYGLGAPGDSALTSSVRASQVYLPLRSSAESTAFCFRYLQKDLDTPQLIDTLTLDYDSEPRFVSEECGAMYFYHVRRLTHTRHLIDSVAMPDSLIDNVDIERLKIYFLTQTVDDTPGADPDQTEQE</sequence>
<evidence type="ECO:0000313" key="2">
    <source>
        <dbReference type="Proteomes" id="UP000244925"/>
    </source>
</evidence>
<comment type="caution">
    <text evidence="1">The sequence shown here is derived from an EMBL/GenBank/DDBJ whole genome shotgun (WGS) entry which is preliminary data.</text>
</comment>
<name>A0A2V1ITV6_9BACT</name>
<dbReference type="EMBL" id="PUBV01000007">
    <property type="protein sequence ID" value="PWB08213.1"/>
    <property type="molecule type" value="Genomic_DNA"/>
</dbReference>
<dbReference type="RefSeq" id="WP_107035650.1">
    <property type="nucleotide sequence ID" value="NZ_CAOOBX010000008.1"/>
</dbReference>
<dbReference type="AlphaFoldDB" id="A0A2V1ITV6"/>
<reference evidence="2" key="1">
    <citation type="submission" date="2018-02" db="EMBL/GenBank/DDBJ databases">
        <authorList>
            <person name="Clavel T."/>
            <person name="Strowig T."/>
        </authorList>
    </citation>
    <scope>NUCLEOTIDE SEQUENCE [LARGE SCALE GENOMIC DNA]</scope>
    <source>
        <strain evidence="2">DSM 100764</strain>
    </source>
</reference>
<protein>
    <submittedName>
        <fullName evidence="1">Uncharacterized protein</fullName>
    </submittedName>
</protein>
<accession>A0A2V1ITV6</accession>
<gene>
    <name evidence="1" type="ORF">C5O25_05090</name>
</gene>
<keyword evidence="2" id="KW-1185">Reference proteome</keyword>